<evidence type="ECO:0000259" key="4">
    <source>
        <dbReference type="PROSITE" id="PS50924"/>
    </source>
</evidence>
<dbReference type="Pfam" id="PF00563">
    <property type="entry name" value="EAL"/>
    <property type="match status" value="1"/>
</dbReference>
<feature type="transmembrane region" description="Helical" evidence="1">
    <location>
        <begin position="84"/>
        <end position="106"/>
    </location>
</feature>
<protein>
    <submittedName>
        <fullName evidence="5">Diguanylate cyclase (GGDEF) domain-containing protein</fullName>
    </submittedName>
</protein>
<dbReference type="NCBIfam" id="TIGR00254">
    <property type="entry name" value="GGDEF"/>
    <property type="match status" value="1"/>
</dbReference>
<dbReference type="CDD" id="cd01948">
    <property type="entry name" value="EAL"/>
    <property type="match status" value="1"/>
</dbReference>
<dbReference type="InterPro" id="IPR000160">
    <property type="entry name" value="GGDEF_dom"/>
</dbReference>
<evidence type="ECO:0000259" key="3">
    <source>
        <dbReference type="PROSITE" id="PS50887"/>
    </source>
</evidence>
<dbReference type="InterPro" id="IPR043128">
    <property type="entry name" value="Rev_trsase/Diguanyl_cyclase"/>
</dbReference>
<dbReference type="Pfam" id="PF12860">
    <property type="entry name" value="PAS_7"/>
    <property type="match status" value="1"/>
</dbReference>
<dbReference type="CDD" id="cd01949">
    <property type="entry name" value="GGDEF"/>
    <property type="match status" value="1"/>
</dbReference>
<sequence>MLRVWNCLETQHDWRLLLVAGLVGFLTSLAAVNLYQRARGDTERPNLSWLLTAGVVTGVGIWSTHFIAMLAYLPGFDFDFDFSLTIASLIVAAVMATLGLSVAAYGEARWTTVVGGGLVGAGIAAMHFMGVTSLNFATLWDWDLVAVALLFGLSLSVGAVALAQRGETLRSLAGAAGLLALAIGSHHFIAMGAMDVLRPIQIYDATGRISPLTLCLTIAVVTGAIAVAALLVALVDRRSNRRVAERSMQLDVALNNMGRGLCMFDVGGRVQLFNSQYLEMYNLRASDIRSGDDLDRLLHLKTAVGTSPSDVDAHCGHLSAAIAERIPADWMTALPDGRKIHVTYQPIANGGWVITHEDCTERVQNRARIDFLAHHDALTQLPNRIAFDRHLEEAILRAKATRSSFAAICVDLDRFKEINDVYGHGAGDAFLRDVARRLTAAGDGAFVARIGGDEFVIVVEKGVQPRAAEELCGRIVRAFDLDFQLKGGAVKGGCSIGVAIYPDNGSSAEELIANADAALYRVKADQRGSFRFFETTLDASLREKRMLHKELIEAVEAEQFEPFFQPQVTASGEVVGFEVLGRWRHPNRGLVMPARFIALAEETGLISGIDEQILRAACREAASWDRPLSIAVNLSPIDFRRGDVASMILSILFETGLSPGRLNVEITEGVLMQDDGRAMSQLRRIRDLGAHLAMDDFGSGYSSLSYLQAFPFDKIKIDGTFVAQLGSNPQSRAIVRAIIGLGHSLGLSVIAEGVETNAQFELLVALGCDEFQGYLIGHPAPAAAYRDLTSAESATPASIAV</sequence>
<dbReference type="PROSITE" id="PS50887">
    <property type="entry name" value="GGDEF"/>
    <property type="match status" value="1"/>
</dbReference>
<dbReference type="PROSITE" id="PS50924">
    <property type="entry name" value="MHYT"/>
    <property type="match status" value="1"/>
</dbReference>
<dbReference type="Gene3D" id="3.20.20.450">
    <property type="entry name" value="EAL domain"/>
    <property type="match status" value="1"/>
</dbReference>
<feature type="transmembrane region" description="Helical" evidence="1">
    <location>
        <begin position="144"/>
        <end position="162"/>
    </location>
</feature>
<dbReference type="RefSeq" id="WP_011502313.1">
    <property type="nucleotide sequence ID" value="NZ_FODT01000004.1"/>
</dbReference>
<dbReference type="InterPro" id="IPR035965">
    <property type="entry name" value="PAS-like_dom_sf"/>
</dbReference>
<dbReference type="SMART" id="SM00267">
    <property type="entry name" value="GGDEF"/>
    <property type="match status" value="1"/>
</dbReference>
<feature type="domain" description="EAL" evidence="2">
    <location>
        <begin position="544"/>
        <end position="793"/>
    </location>
</feature>
<feature type="transmembrane region" description="Helical" evidence="1">
    <location>
        <begin position="209"/>
        <end position="235"/>
    </location>
</feature>
<dbReference type="InterPro" id="IPR001633">
    <property type="entry name" value="EAL_dom"/>
</dbReference>
<dbReference type="SMART" id="SM00052">
    <property type="entry name" value="EAL"/>
    <property type="match status" value="1"/>
</dbReference>
<evidence type="ECO:0000259" key="2">
    <source>
        <dbReference type="PROSITE" id="PS50883"/>
    </source>
</evidence>
<evidence type="ECO:0000256" key="1">
    <source>
        <dbReference type="PROSITE-ProRule" id="PRU00244"/>
    </source>
</evidence>
<dbReference type="AlphaFoldDB" id="A0A1H8RZJ1"/>
<accession>A0A1H8RZJ1</accession>
<proteinExistence type="predicted"/>
<feature type="transmembrane region" description="Helical" evidence="1">
    <location>
        <begin position="14"/>
        <end position="35"/>
    </location>
</feature>
<evidence type="ECO:0000313" key="5">
    <source>
        <dbReference type="EMBL" id="SEO71373.1"/>
    </source>
</evidence>
<dbReference type="PANTHER" id="PTHR44757">
    <property type="entry name" value="DIGUANYLATE CYCLASE DGCP"/>
    <property type="match status" value="1"/>
</dbReference>
<keyword evidence="1" id="KW-1133">Transmembrane helix</keyword>
<dbReference type="Pfam" id="PF03707">
    <property type="entry name" value="MHYT"/>
    <property type="match status" value="2"/>
</dbReference>
<dbReference type="SUPFAM" id="SSF55785">
    <property type="entry name" value="PYP-like sensor domain (PAS domain)"/>
    <property type="match status" value="1"/>
</dbReference>
<dbReference type="OrthoDB" id="9814202at2"/>
<gene>
    <name evidence="5" type="ORF">SAMN05444123_104170</name>
</gene>
<dbReference type="InterPro" id="IPR005330">
    <property type="entry name" value="MHYT_dom"/>
</dbReference>
<dbReference type="Gene3D" id="3.30.70.270">
    <property type="match status" value="1"/>
</dbReference>
<dbReference type="SUPFAM" id="SSF141868">
    <property type="entry name" value="EAL domain-like"/>
    <property type="match status" value="1"/>
</dbReference>
<keyword evidence="1" id="KW-0812">Transmembrane</keyword>
<dbReference type="PROSITE" id="PS50883">
    <property type="entry name" value="EAL"/>
    <property type="match status" value="1"/>
</dbReference>
<dbReference type="Pfam" id="PF00990">
    <property type="entry name" value="GGDEF"/>
    <property type="match status" value="1"/>
</dbReference>
<dbReference type="InterPro" id="IPR052155">
    <property type="entry name" value="Biofilm_reg_signaling"/>
</dbReference>
<dbReference type="SUPFAM" id="SSF55073">
    <property type="entry name" value="Nucleotide cyclase"/>
    <property type="match status" value="1"/>
</dbReference>
<dbReference type="Gene3D" id="3.30.450.20">
    <property type="entry name" value="PAS domain"/>
    <property type="match status" value="1"/>
</dbReference>
<organism evidence="5 6">
    <name type="scientific">Rhodopseudomonas pseudopalustris</name>
    <dbReference type="NCBI Taxonomy" id="1513892"/>
    <lineage>
        <taxon>Bacteria</taxon>
        <taxon>Pseudomonadati</taxon>
        <taxon>Pseudomonadota</taxon>
        <taxon>Alphaproteobacteria</taxon>
        <taxon>Hyphomicrobiales</taxon>
        <taxon>Nitrobacteraceae</taxon>
        <taxon>Rhodopseudomonas</taxon>
    </lineage>
</organism>
<evidence type="ECO:0000313" key="6">
    <source>
        <dbReference type="Proteomes" id="UP000199615"/>
    </source>
</evidence>
<dbReference type="Proteomes" id="UP000199615">
    <property type="component" value="Unassembled WGS sequence"/>
</dbReference>
<feature type="domain" description="MHYT" evidence="4">
    <location>
        <begin position="12"/>
        <end position="197"/>
    </location>
</feature>
<feature type="transmembrane region" description="Helical" evidence="1">
    <location>
        <begin position="47"/>
        <end position="72"/>
    </location>
</feature>
<dbReference type="PANTHER" id="PTHR44757:SF2">
    <property type="entry name" value="BIOFILM ARCHITECTURE MAINTENANCE PROTEIN MBAA"/>
    <property type="match status" value="1"/>
</dbReference>
<reference evidence="6" key="1">
    <citation type="submission" date="2016-10" db="EMBL/GenBank/DDBJ databases">
        <authorList>
            <person name="Varghese N."/>
            <person name="Submissions S."/>
        </authorList>
    </citation>
    <scope>NUCLEOTIDE SEQUENCE [LARGE SCALE GENOMIC DNA]</scope>
    <source>
        <strain evidence="6">DSM 123</strain>
    </source>
</reference>
<dbReference type="GO" id="GO:0016020">
    <property type="term" value="C:membrane"/>
    <property type="evidence" value="ECO:0007669"/>
    <property type="project" value="UniProtKB-UniRule"/>
</dbReference>
<dbReference type="InterPro" id="IPR029787">
    <property type="entry name" value="Nucleotide_cyclase"/>
</dbReference>
<dbReference type="EMBL" id="FODT01000004">
    <property type="protein sequence ID" value="SEO71373.1"/>
    <property type="molecule type" value="Genomic_DNA"/>
</dbReference>
<keyword evidence="1" id="KW-0472">Membrane</keyword>
<feature type="transmembrane region" description="Helical" evidence="1">
    <location>
        <begin position="169"/>
        <end position="189"/>
    </location>
</feature>
<dbReference type="InterPro" id="IPR035919">
    <property type="entry name" value="EAL_sf"/>
</dbReference>
<feature type="transmembrane region" description="Helical" evidence="1">
    <location>
        <begin position="118"/>
        <end position="138"/>
    </location>
</feature>
<keyword evidence="6" id="KW-1185">Reference proteome</keyword>
<name>A0A1H8RZJ1_9BRAD</name>
<feature type="domain" description="GGDEF" evidence="3">
    <location>
        <begin position="403"/>
        <end position="535"/>
    </location>
</feature>